<accession>A0A1X7JBN0</accession>
<dbReference type="PANTHER" id="PTHR42940:SF3">
    <property type="entry name" value="ALCOHOL DEHYDROGENASE 1-RELATED"/>
    <property type="match status" value="1"/>
</dbReference>
<evidence type="ECO:0000259" key="9">
    <source>
        <dbReference type="Pfam" id="PF08240"/>
    </source>
</evidence>
<dbReference type="InterPro" id="IPR013154">
    <property type="entry name" value="ADH-like_N"/>
</dbReference>
<dbReference type="GO" id="GO:0046872">
    <property type="term" value="F:metal ion binding"/>
    <property type="evidence" value="ECO:0007669"/>
    <property type="project" value="UniProtKB-KW"/>
</dbReference>
<feature type="domain" description="Alcohol dehydrogenase-like C-terminal" evidence="8">
    <location>
        <begin position="192"/>
        <end position="316"/>
    </location>
</feature>
<organism evidence="10 11">
    <name type="scientific">Sphingobacterium psychroaquaticum</name>
    <dbReference type="NCBI Taxonomy" id="561061"/>
    <lineage>
        <taxon>Bacteria</taxon>
        <taxon>Pseudomonadati</taxon>
        <taxon>Bacteroidota</taxon>
        <taxon>Sphingobacteriia</taxon>
        <taxon>Sphingobacteriales</taxon>
        <taxon>Sphingobacteriaceae</taxon>
        <taxon>Sphingobacterium</taxon>
    </lineage>
</organism>
<evidence type="ECO:0000256" key="6">
    <source>
        <dbReference type="ARBA" id="ARBA00023002"/>
    </source>
</evidence>
<keyword evidence="4" id="KW-0479">Metal-binding</keyword>
<dbReference type="RefSeq" id="WP_085472443.1">
    <property type="nucleotide sequence ID" value="NZ_FXAU01000002.1"/>
</dbReference>
<keyword evidence="7" id="KW-0520">NAD</keyword>
<dbReference type="PANTHER" id="PTHR42940">
    <property type="entry name" value="ALCOHOL DEHYDROGENASE 1-RELATED"/>
    <property type="match status" value="1"/>
</dbReference>
<evidence type="ECO:0000256" key="1">
    <source>
        <dbReference type="ARBA" id="ARBA00001947"/>
    </source>
</evidence>
<dbReference type="InterPro" id="IPR011032">
    <property type="entry name" value="GroES-like_sf"/>
</dbReference>
<dbReference type="GO" id="GO:0004022">
    <property type="term" value="F:alcohol dehydrogenase (NAD+) activity"/>
    <property type="evidence" value="ECO:0007669"/>
    <property type="project" value="UniProtKB-EC"/>
</dbReference>
<dbReference type="EC" id="1.1.1.1" evidence="3"/>
<dbReference type="SUPFAM" id="SSF51735">
    <property type="entry name" value="NAD(P)-binding Rossmann-fold domains"/>
    <property type="match status" value="1"/>
</dbReference>
<name>A0A1X7JBN0_9SPHI</name>
<evidence type="ECO:0000256" key="7">
    <source>
        <dbReference type="ARBA" id="ARBA00023027"/>
    </source>
</evidence>
<evidence type="ECO:0000256" key="5">
    <source>
        <dbReference type="ARBA" id="ARBA00022833"/>
    </source>
</evidence>
<dbReference type="Gene3D" id="3.40.50.720">
    <property type="entry name" value="NAD(P)-binding Rossmann-like Domain"/>
    <property type="match status" value="1"/>
</dbReference>
<keyword evidence="11" id="KW-1185">Reference proteome</keyword>
<dbReference type="OrthoDB" id="9787435at2"/>
<protein>
    <recommendedName>
        <fullName evidence="3">alcohol dehydrogenase</fullName>
        <ecNumber evidence="3">1.1.1.1</ecNumber>
    </recommendedName>
</protein>
<dbReference type="Proteomes" id="UP000192980">
    <property type="component" value="Unassembled WGS sequence"/>
</dbReference>
<dbReference type="Gene3D" id="3.90.180.10">
    <property type="entry name" value="Medium-chain alcohol dehydrogenases, catalytic domain"/>
    <property type="match status" value="1"/>
</dbReference>
<dbReference type="InterPro" id="IPR036291">
    <property type="entry name" value="NAD(P)-bd_dom_sf"/>
</dbReference>
<sequence>METTGTYYVFDRANTPLRKQITTLPSLADSEILVRISYAALCGSDLHTYCGLRQEPCPTILGHEIVGTIAAISPTHPGKDARGVPLKVGDLITWTVFSSDPNSKEYQTETPQKNSNIYKYGHRQITETDNFHGGLATHIILRKYTYIRILPSDFPQAIAATINCAIATSAGAIRLAGSLSGKTVHVAGIGLLGLTTIAMCKELGADVIIASDIDENRLTLAKEFGATHTVNNKLSDPSPLFSEHPVDRFIDMSGSPQAMENGVDSLTLYGRAVFVGAVFKQPKIGISAEQVIRKMLTIQGLHNYNYADFDFAVDFILAHVKKYPFASLIEQDFPLDEANEAFHFALQKKPIRTGIYIPKAQ</sequence>
<comment type="similarity">
    <text evidence="2">Belongs to the zinc-containing alcohol dehydrogenase family.</text>
</comment>
<feature type="domain" description="Alcohol dehydrogenase-like N-terminal" evidence="9">
    <location>
        <begin position="29"/>
        <end position="146"/>
    </location>
</feature>
<keyword evidence="5" id="KW-0862">Zinc</keyword>
<dbReference type="GO" id="GO:0005737">
    <property type="term" value="C:cytoplasm"/>
    <property type="evidence" value="ECO:0007669"/>
    <property type="project" value="TreeGrafter"/>
</dbReference>
<comment type="cofactor">
    <cofactor evidence="1">
        <name>Zn(2+)</name>
        <dbReference type="ChEBI" id="CHEBI:29105"/>
    </cofactor>
</comment>
<evidence type="ECO:0000256" key="2">
    <source>
        <dbReference type="ARBA" id="ARBA00008072"/>
    </source>
</evidence>
<dbReference type="STRING" id="561061.SAMN05660862_1696"/>
<dbReference type="SUPFAM" id="SSF50129">
    <property type="entry name" value="GroES-like"/>
    <property type="match status" value="1"/>
</dbReference>
<evidence type="ECO:0000313" key="10">
    <source>
        <dbReference type="EMBL" id="SMG24948.1"/>
    </source>
</evidence>
<evidence type="ECO:0000256" key="3">
    <source>
        <dbReference type="ARBA" id="ARBA00013190"/>
    </source>
</evidence>
<keyword evidence="6" id="KW-0560">Oxidoreductase</keyword>
<dbReference type="EMBL" id="FXAU01000002">
    <property type="protein sequence ID" value="SMG24948.1"/>
    <property type="molecule type" value="Genomic_DNA"/>
</dbReference>
<reference evidence="10 11" key="1">
    <citation type="submission" date="2017-04" db="EMBL/GenBank/DDBJ databases">
        <authorList>
            <person name="Afonso C.L."/>
            <person name="Miller P.J."/>
            <person name="Scott M.A."/>
            <person name="Spackman E."/>
            <person name="Goraichik I."/>
            <person name="Dimitrov K.M."/>
            <person name="Suarez D.L."/>
            <person name="Swayne D.E."/>
        </authorList>
    </citation>
    <scope>NUCLEOTIDE SEQUENCE [LARGE SCALE GENOMIC DNA]</scope>
    <source>
        <strain evidence="10 11">DSM 22418</strain>
    </source>
</reference>
<gene>
    <name evidence="10" type="ORF">SAMN05660862_1696</name>
</gene>
<dbReference type="InterPro" id="IPR013149">
    <property type="entry name" value="ADH-like_C"/>
</dbReference>
<dbReference type="AlphaFoldDB" id="A0A1X7JBN0"/>
<evidence type="ECO:0000259" key="8">
    <source>
        <dbReference type="Pfam" id="PF00107"/>
    </source>
</evidence>
<dbReference type="Pfam" id="PF00107">
    <property type="entry name" value="ADH_zinc_N"/>
    <property type="match status" value="1"/>
</dbReference>
<dbReference type="Pfam" id="PF08240">
    <property type="entry name" value="ADH_N"/>
    <property type="match status" value="1"/>
</dbReference>
<evidence type="ECO:0000256" key="4">
    <source>
        <dbReference type="ARBA" id="ARBA00022723"/>
    </source>
</evidence>
<proteinExistence type="inferred from homology"/>
<evidence type="ECO:0000313" key="11">
    <source>
        <dbReference type="Proteomes" id="UP000192980"/>
    </source>
</evidence>